<evidence type="ECO:0008006" key="3">
    <source>
        <dbReference type="Google" id="ProtNLM"/>
    </source>
</evidence>
<comment type="caution">
    <text evidence="1">The sequence shown here is derived from an EMBL/GenBank/DDBJ whole genome shotgun (WGS) entry which is preliminary data.</text>
</comment>
<dbReference type="Proteomes" id="UP000297540">
    <property type="component" value="Unassembled WGS sequence"/>
</dbReference>
<dbReference type="RefSeq" id="WP_133234982.1">
    <property type="nucleotide sequence ID" value="NZ_SOZE01000031.1"/>
</dbReference>
<keyword evidence="2" id="KW-1185">Reference proteome</keyword>
<organism evidence="1 2">
    <name type="scientific">Mucilaginibacter psychrotolerans</name>
    <dbReference type="NCBI Taxonomy" id="1524096"/>
    <lineage>
        <taxon>Bacteria</taxon>
        <taxon>Pseudomonadati</taxon>
        <taxon>Bacteroidota</taxon>
        <taxon>Sphingobacteriia</taxon>
        <taxon>Sphingobacteriales</taxon>
        <taxon>Sphingobacteriaceae</taxon>
        <taxon>Mucilaginibacter</taxon>
    </lineage>
</organism>
<name>A0A4Y8S5W1_9SPHI</name>
<proteinExistence type="predicted"/>
<sequence>MSEKSAGGFEQLITFSRSVTPLPIEVRQGTTDDKWVNFGTNNLYPNFLLSLFGDCALHRGIISKKVNFLMGDGIVNKGDNKAFNADLNPVDSAEELIQKLVYDFTIFQYFAIEVQYDLLTNKPLYFSHIPANHLRSNKSKTKFWVCDDWQAKKNVLTYDRWVKGKNEDRKSKLFYYTGYAPTVNTVYPDVDYKASITAMVTDILINVFNKNNIENGFSPVNIINFFKGTPTAQDAKAYEREFKQTFQGVDGLKYLLSFNDPEGKAPEINTVAGDDYATKLIEVVKKIENAILQSHSATRLLFGVETEGSLGGNGSELEIQFEIFKQTWVKNTRNVIESGLNRLFADAGLPAIEFKDKSTLFSASLDNATREKVLTIDELRAIDGKPALVDGTGSRLLSAAPVQAPNQNQFSANGKKLTDADFELVKDMGVGRSEFDFVADEALKFADDQIDNYLISEDINGKSLDQIKADIKSKLDATVSTDDLTKRLNKLTEANVIKSDITDGKVQVKPLEAPKQGKEVQVMYEYKVRPGYGDPLIDTSRGFCVKLINNDRLYTRADIQQMSAIFGYDVYRHCGGWYFNSDTGKAENQCRHEWKTVKVIRKDGVQ</sequence>
<gene>
    <name evidence="1" type="ORF">E2R66_22170</name>
</gene>
<dbReference type="AlphaFoldDB" id="A0A4Y8S5W1"/>
<dbReference type="OrthoDB" id="628819at2"/>
<accession>A0A4Y8S5W1</accession>
<evidence type="ECO:0000313" key="2">
    <source>
        <dbReference type="Proteomes" id="UP000297540"/>
    </source>
</evidence>
<dbReference type="EMBL" id="SOZE01000031">
    <property type="protein sequence ID" value="TFF34383.1"/>
    <property type="molecule type" value="Genomic_DNA"/>
</dbReference>
<protein>
    <recommendedName>
        <fullName evidence="3">Phage portal protein</fullName>
    </recommendedName>
</protein>
<reference evidence="1 2" key="1">
    <citation type="journal article" date="2017" name="Int. J. Syst. Evol. Microbiol.">
        <title>Mucilaginibacterpsychrotolerans sp. nov., isolated from peatlands.</title>
        <authorList>
            <person name="Deng Y."/>
            <person name="Shen L."/>
            <person name="Xu B."/>
            <person name="Liu Y."/>
            <person name="Gu Z."/>
            <person name="Liu H."/>
            <person name="Zhou Y."/>
        </authorList>
    </citation>
    <scope>NUCLEOTIDE SEQUENCE [LARGE SCALE GENOMIC DNA]</scope>
    <source>
        <strain evidence="1 2">NH7-4</strain>
    </source>
</reference>
<evidence type="ECO:0000313" key="1">
    <source>
        <dbReference type="EMBL" id="TFF34383.1"/>
    </source>
</evidence>